<dbReference type="Pfam" id="PF01301">
    <property type="entry name" value="Glyco_hydro_35"/>
    <property type="match status" value="1"/>
</dbReference>
<sequence>MKPKRPAARPATRARAVRRVGGVRLEDGALRIADRSVPLLCGAVHYWRLERESWRAALSETRALGIPIVETYVPWQVHELAPGDYDFGQRDPRKDVGAFLDLAADLGLYAFVRPGPHINSEMTWFGLPERIVYDKSIQARSPKQSPVVLGFPPRMFPVPSYASEQYHLESQRWLEAAAAQLAPRLWPQGPIVLLQVDNEATYWFRDSAYDQDYHPDAIAGWRAWLAQRYGTPYEAGRAHRREYAAWDDVVAPERFDAETPEQLALHLDWGAWREELITRALVRFKGAMATAGLKGVPTVHNLPLGEQAAPVSTPRIEEIVDLVGLDYYHARREHRTIKRRTLFLAGSSRLPFAPEMGVGAPPWFTPLTHEDSLFCAMSACAYGLRGMSLYMTVDRDRWYGAPIDATGNPRLEAGAWKSFLHALTSIGFHRLQRRVEVGLALPREYSRLSRATHLMGVLSPITLEAIGGSPVEACSEEPLGFAGPIQVLWWTMIARFAEALTAAGVPYVYVDGDAPEERYDGLRVVIAPTYEFASVARWSRLCDFASEGGTVVFGPAMPTLDDTMRARPFEVPRHGRKVLIDRPEDADEVVRTLVHDLGLETPFRASPAPVETTVHEDEGGPRVLFVINPAPERIEAIVELPYAIAFEDSASGDRFAGDRSITVPMAPHACRMLVVRRSAQEEGAQATAGRVS</sequence>
<name>A0A0F6W2S3_9BACT</name>
<dbReference type="KEGG" id="samy:DB32_003161"/>
<dbReference type="Proteomes" id="UP000034883">
    <property type="component" value="Chromosome"/>
</dbReference>
<dbReference type="Gene3D" id="3.20.20.80">
    <property type="entry name" value="Glycosidases"/>
    <property type="match status" value="1"/>
</dbReference>
<dbReference type="GO" id="GO:0005975">
    <property type="term" value="P:carbohydrate metabolic process"/>
    <property type="evidence" value="ECO:0007669"/>
    <property type="project" value="InterPro"/>
</dbReference>
<dbReference type="InterPro" id="IPR017853">
    <property type="entry name" value="GH"/>
</dbReference>
<dbReference type="InterPro" id="IPR029062">
    <property type="entry name" value="Class_I_gatase-like"/>
</dbReference>
<dbReference type="GO" id="GO:0004553">
    <property type="term" value="F:hydrolase activity, hydrolyzing O-glycosyl compounds"/>
    <property type="evidence" value="ECO:0007669"/>
    <property type="project" value="InterPro"/>
</dbReference>
<organism evidence="4 5">
    <name type="scientific">Sandaracinus amylolyticus</name>
    <dbReference type="NCBI Taxonomy" id="927083"/>
    <lineage>
        <taxon>Bacteria</taxon>
        <taxon>Pseudomonadati</taxon>
        <taxon>Myxococcota</taxon>
        <taxon>Polyangia</taxon>
        <taxon>Polyangiales</taxon>
        <taxon>Sandaracinaceae</taxon>
        <taxon>Sandaracinus</taxon>
    </lineage>
</organism>
<keyword evidence="5" id="KW-1185">Reference proteome</keyword>
<dbReference type="CDD" id="cd03143">
    <property type="entry name" value="A4_beta-galactosidase_middle_domain"/>
    <property type="match status" value="1"/>
</dbReference>
<accession>A0A0F6W2S3</accession>
<dbReference type="OrthoDB" id="9800974at2"/>
<protein>
    <submittedName>
        <fullName evidence="4">Beta-galactosidase</fullName>
    </submittedName>
</protein>
<evidence type="ECO:0000256" key="1">
    <source>
        <dbReference type="ARBA" id="ARBA00009809"/>
    </source>
</evidence>
<dbReference type="PANTHER" id="PTHR23421">
    <property type="entry name" value="BETA-GALACTOSIDASE RELATED"/>
    <property type="match status" value="1"/>
</dbReference>
<dbReference type="Gene3D" id="3.40.50.880">
    <property type="match status" value="1"/>
</dbReference>
<evidence type="ECO:0000256" key="2">
    <source>
        <dbReference type="RuleBase" id="RU003679"/>
    </source>
</evidence>
<dbReference type="SUPFAM" id="SSF51445">
    <property type="entry name" value="(Trans)glycosidases"/>
    <property type="match status" value="1"/>
</dbReference>
<dbReference type="InterPro" id="IPR031330">
    <property type="entry name" value="Gly_Hdrlase_35_cat"/>
</dbReference>
<gene>
    <name evidence="4" type="ORF">DB32_003161</name>
</gene>
<comment type="similarity">
    <text evidence="1 2">Belongs to the glycosyl hydrolase 35 family.</text>
</comment>
<dbReference type="EMBL" id="CP011125">
    <property type="protein sequence ID" value="AKF06012.1"/>
    <property type="molecule type" value="Genomic_DNA"/>
</dbReference>
<evidence type="ECO:0000313" key="4">
    <source>
        <dbReference type="EMBL" id="AKF06012.1"/>
    </source>
</evidence>
<reference evidence="4 5" key="1">
    <citation type="submission" date="2015-03" db="EMBL/GenBank/DDBJ databases">
        <title>Genome assembly of Sandaracinus amylolyticus DSM 53668.</title>
        <authorList>
            <person name="Sharma G."/>
            <person name="Subramanian S."/>
        </authorList>
    </citation>
    <scope>NUCLEOTIDE SEQUENCE [LARGE SCALE GENOMIC DNA]</scope>
    <source>
        <strain evidence="4 5">DSM 53668</strain>
    </source>
</reference>
<dbReference type="InterPro" id="IPR001944">
    <property type="entry name" value="Glycoside_Hdrlase_35"/>
</dbReference>
<proteinExistence type="inferred from homology"/>
<feature type="domain" description="Glycoside hydrolase 35 catalytic" evidence="3">
    <location>
        <begin position="32"/>
        <end position="143"/>
    </location>
</feature>
<evidence type="ECO:0000313" key="5">
    <source>
        <dbReference type="Proteomes" id="UP000034883"/>
    </source>
</evidence>
<dbReference type="RefSeq" id="WP_083457408.1">
    <property type="nucleotide sequence ID" value="NZ_CP011125.1"/>
</dbReference>
<evidence type="ECO:0000259" key="3">
    <source>
        <dbReference type="Pfam" id="PF01301"/>
    </source>
</evidence>
<dbReference type="AlphaFoldDB" id="A0A0F6W2S3"/>
<dbReference type="STRING" id="927083.DB32_003161"/>